<accession>A0ABD5ZQQ4</accession>
<dbReference type="Pfam" id="PF00156">
    <property type="entry name" value="Pribosyltran"/>
    <property type="match status" value="1"/>
</dbReference>
<name>A0ABD5ZQQ4_9EURY</name>
<keyword evidence="2" id="KW-0808">Transferase</keyword>
<comment type="caution">
    <text evidence="2">The sequence shown here is derived from an EMBL/GenBank/DDBJ whole genome shotgun (WGS) entry which is preliminary data.</text>
</comment>
<dbReference type="Gene3D" id="3.30.1310.20">
    <property type="entry name" value="PRTase-like"/>
    <property type="match status" value="1"/>
</dbReference>
<proteinExistence type="predicted"/>
<feature type="domain" description="Phosphoribosyltransferase" evidence="1">
    <location>
        <begin position="7"/>
        <end position="189"/>
    </location>
</feature>
<dbReference type="SUPFAM" id="SSF53271">
    <property type="entry name" value="PRTase-like"/>
    <property type="match status" value="1"/>
</dbReference>
<dbReference type="CDD" id="cd06223">
    <property type="entry name" value="PRTases_typeI"/>
    <property type="match status" value="1"/>
</dbReference>
<sequence>MFEDRTDAGRRLAAVLDDHDVEADIVLAVPRGGLPVGRVVADALGVALDIVSARKLGAPGNPELAIGAVAADGTVWLNESLVAELGVTDAYVEERTRSEREVAAGKVERYRGDRPPLDLRGKRVVVVDDGVATGATTTACITQVRKAGAARVVLAVPVASPGAAERLAAEADEVVCVETPPHFGSVGQFYESFPQVSDDEARASLDAGE</sequence>
<dbReference type="Proteomes" id="UP001596398">
    <property type="component" value="Unassembled WGS sequence"/>
</dbReference>
<dbReference type="GO" id="GO:0016757">
    <property type="term" value="F:glycosyltransferase activity"/>
    <property type="evidence" value="ECO:0007669"/>
    <property type="project" value="UniProtKB-KW"/>
</dbReference>
<gene>
    <name evidence="2" type="ORF">ACFQJ4_10580</name>
</gene>
<dbReference type="AlphaFoldDB" id="A0ABD5ZQQ4"/>
<dbReference type="GeneID" id="79267458"/>
<keyword evidence="3" id="KW-1185">Reference proteome</keyword>
<protein>
    <submittedName>
        <fullName evidence="2">Phosphoribosyltransferase</fullName>
    </submittedName>
</protein>
<organism evidence="2 3">
    <name type="scientific">Halosegnis marinus</name>
    <dbReference type="NCBI Taxonomy" id="3034023"/>
    <lineage>
        <taxon>Archaea</taxon>
        <taxon>Methanobacteriati</taxon>
        <taxon>Methanobacteriota</taxon>
        <taxon>Stenosarchaea group</taxon>
        <taxon>Halobacteria</taxon>
        <taxon>Halobacteriales</taxon>
        <taxon>Natronomonadaceae</taxon>
        <taxon>Halosegnis</taxon>
    </lineage>
</organism>
<dbReference type="EMBL" id="JBHTAP010000001">
    <property type="protein sequence ID" value="MFC7235761.1"/>
    <property type="molecule type" value="Genomic_DNA"/>
</dbReference>
<dbReference type="InterPro" id="IPR029057">
    <property type="entry name" value="PRTase-like"/>
</dbReference>
<evidence type="ECO:0000313" key="3">
    <source>
        <dbReference type="Proteomes" id="UP001596398"/>
    </source>
</evidence>
<reference evidence="2 3" key="1">
    <citation type="journal article" date="2019" name="Int. J. Syst. Evol. Microbiol.">
        <title>The Global Catalogue of Microorganisms (GCM) 10K type strain sequencing project: providing services to taxonomists for standard genome sequencing and annotation.</title>
        <authorList>
            <consortium name="The Broad Institute Genomics Platform"/>
            <consortium name="The Broad Institute Genome Sequencing Center for Infectious Disease"/>
            <person name="Wu L."/>
            <person name="Ma J."/>
        </authorList>
    </citation>
    <scope>NUCLEOTIDE SEQUENCE [LARGE SCALE GENOMIC DNA]</scope>
    <source>
        <strain evidence="2 3">DT85</strain>
    </source>
</reference>
<dbReference type="Gene3D" id="3.40.50.2020">
    <property type="match status" value="1"/>
</dbReference>
<evidence type="ECO:0000259" key="1">
    <source>
        <dbReference type="Pfam" id="PF00156"/>
    </source>
</evidence>
<evidence type="ECO:0000313" key="2">
    <source>
        <dbReference type="EMBL" id="MFC7235761.1"/>
    </source>
</evidence>
<keyword evidence="2" id="KW-0328">Glycosyltransferase</keyword>
<dbReference type="InterPro" id="IPR000836">
    <property type="entry name" value="PRTase_dom"/>
</dbReference>
<dbReference type="RefSeq" id="WP_276233901.1">
    <property type="nucleotide sequence ID" value="NZ_CP119802.1"/>
</dbReference>